<evidence type="ECO:0000256" key="4">
    <source>
        <dbReference type="ARBA" id="ARBA00022692"/>
    </source>
</evidence>
<dbReference type="GO" id="GO:0005886">
    <property type="term" value="C:plasma membrane"/>
    <property type="evidence" value="ECO:0007669"/>
    <property type="project" value="TreeGrafter"/>
</dbReference>
<evidence type="ECO:0000313" key="9">
    <source>
        <dbReference type="EMBL" id="KYH24057.1"/>
    </source>
</evidence>
<evidence type="ECO:0000256" key="2">
    <source>
        <dbReference type="ARBA" id="ARBA00006434"/>
    </source>
</evidence>
<keyword evidence="6 8" id="KW-0472">Membrane</keyword>
<feature type="transmembrane region" description="Helical" evidence="8">
    <location>
        <begin position="391"/>
        <end position="411"/>
    </location>
</feature>
<comment type="caution">
    <text evidence="9">The sequence shown here is derived from an EMBL/GenBank/DDBJ whole genome shotgun (WGS) entry which is preliminary data.</text>
</comment>
<organism evidence="9 10">
    <name type="scientific">Halalkalicoccus paucihalophilus</name>
    <dbReference type="NCBI Taxonomy" id="1008153"/>
    <lineage>
        <taxon>Archaea</taxon>
        <taxon>Methanobacteriati</taxon>
        <taxon>Methanobacteriota</taxon>
        <taxon>Stenosarchaea group</taxon>
        <taxon>Halobacteria</taxon>
        <taxon>Halobacteriales</taxon>
        <taxon>Halococcaceae</taxon>
        <taxon>Halalkalicoccus</taxon>
    </lineage>
</organism>
<evidence type="ECO:0000256" key="8">
    <source>
        <dbReference type="SAM" id="Phobius"/>
    </source>
</evidence>
<gene>
    <name evidence="9" type="ORF">HAPAU_41360</name>
</gene>
<dbReference type="OrthoDB" id="9779at2157"/>
<dbReference type="CDD" id="cd10322">
    <property type="entry name" value="SLC5sbd"/>
    <property type="match status" value="1"/>
</dbReference>
<comment type="subcellular location">
    <subcellularLocation>
        <location evidence="1">Membrane</location>
        <topology evidence="1">Multi-pass membrane protein</topology>
    </subcellularLocation>
</comment>
<comment type="similarity">
    <text evidence="2 7">Belongs to the sodium:solute symporter (SSF) (TC 2.A.21) family.</text>
</comment>
<dbReference type="Proteomes" id="UP000075321">
    <property type="component" value="Unassembled WGS sequence"/>
</dbReference>
<sequence>MVLQILQAGVEPDITLLYIVLGYLGLMLVVGFWAYQKTETAEDFMLAGRSLGALIIAGTLMATWMGSGSVTGGGNSVAYSNGIWAAVLFGTAPLLGIAILKSFASQIRGFGTYTIPEILEEGIGKEAKGIGLLVIAFAYVGIVSYQFTGFGFILAATTGLPVETGTLIAAVVIIVLATMGGLMSVAYTDAISAFLMVVGLVVGLPFVLSAAGGWGEITTTVPASSLTVLGDLSPIQFMGLWVPPLLLVLADQNMYQRLIAGESDEGTGIGIIGWFIGVAVAGVIIPIIAFAARSMFPNIDPGMALISVTTVIPTWVGGILLAAAAAFIITTGNSFLLSASTNISQDLYKGFINPEASDRAVLWLTRGAVVVLGTFSYIMGQYFPTILELQLYAYTAYGATITPAVFAIFLMRNRLTKMGGIAGMLVGFAIAVSWEAILGQPLGLDAVIIAAPAAAIAIIAVSMLTQNYSGGTTVSAGHEH</sequence>
<dbReference type="PATRIC" id="fig|1008153.3.peg.4434"/>
<evidence type="ECO:0000256" key="1">
    <source>
        <dbReference type="ARBA" id="ARBA00004141"/>
    </source>
</evidence>
<dbReference type="InterPro" id="IPR050277">
    <property type="entry name" value="Sodium:Solute_Symporter"/>
</dbReference>
<evidence type="ECO:0000313" key="10">
    <source>
        <dbReference type="Proteomes" id="UP000075321"/>
    </source>
</evidence>
<dbReference type="PANTHER" id="PTHR48086:SF7">
    <property type="entry name" value="SODIUM-SOLUTE SYMPORTER-RELATED"/>
    <property type="match status" value="1"/>
</dbReference>
<reference evidence="9 10" key="1">
    <citation type="submission" date="2016-02" db="EMBL/GenBank/DDBJ databases">
        <title>Genome sequence of Halalkalicoccus paucihalophilus DSM 24557.</title>
        <authorList>
            <person name="Poehlein A."/>
            <person name="Daniel R."/>
        </authorList>
    </citation>
    <scope>NUCLEOTIDE SEQUENCE [LARGE SCALE GENOMIC DNA]</scope>
    <source>
        <strain evidence="9 10">DSM 24557</strain>
    </source>
</reference>
<dbReference type="AlphaFoldDB" id="A0A151A9K9"/>
<dbReference type="Pfam" id="PF00474">
    <property type="entry name" value="SSF"/>
    <property type="match status" value="1"/>
</dbReference>
<proteinExistence type="inferred from homology"/>
<keyword evidence="5 8" id="KW-1133">Transmembrane helix</keyword>
<feature type="transmembrane region" description="Helical" evidence="8">
    <location>
        <begin position="271"/>
        <end position="292"/>
    </location>
</feature>
<keyword evidence="3" id="KW-0813">Transport</keyword>
<dbReference type="Gene3D" id="1.20.1730.10">
    <property type="entry name" value="Sodium/glucose cotransporter"/>
    <property type="match status" value="1"/>
</dbReference>
<feature type="transmembrane region" description="Helical" evidence="8">
    <location>
        <begin position="443"/>
        <end position="464"/>
    </location>
</feature>
<dbReference type="PROSITE" id="PS50283">
    <property type="entry name" value="NA_SOLUT_SYMP_3"/>
    <property type="match status" value="1"/>
</dbReference>
<dbReference type="EMBL" id="LTAZ01000017">
    <property type="protein sequence ID" value="KYH24057.1"/>
    <property type="molecule type" value="Genomic_DNA"/>
</dbReference>
<dbReference type="InterPro" id="IPR038377">
    <property type="entry name" value="Na/Glc_symporter_sf"/>
</dbReference>
<feature type="transmembrane region" description="Helical" evidence="8">
    <location>
        <begin position="312"/>
        <end position="339"/>
    </location>
</feature>
<accession>A0A151A9K9</accession>
<feature type="transmembrane region" description="Helical" evidence="8">
    <location>
        <begin position="234"/>
        <end position="250"/>
    </location>
</feature>
<evidence type="ECO:0000256" key="7">
    <source>
        <dbReference type="RuleBase" id="RU362091"/>
    </source>
</evidence>
<evidence type="ECO:0000256" key="5">
    <source>
        <dbReference type="ARBA" id="ARBA00022989"/>
    </source>
</evidence>
<dbReference type="InterPro" id="IPR001734">
    <property type="entry name" value="Na/solute_symporter"/>
</dbReference>
<feature type="transmembrane region" description="Helical" evidence="8">
    <location>
        <begin position="130"/>
        <end position="155"/>
    </location>
</feature>
<feature type="transmembrane region" description="Helical" evidence="8">
    <location>
        <begin position="15"/>
        <end position="34"/>
    </location>
</feature>
<keyword evidence="4 8" id="KW-0812">Transmembrane</keyword>
<dbReference type="GO" id="GO:0022857">
    <property type="term" value="F:transmembrane transporter activity"/>
    <property type="evidence" value="ECO:0007669"/>
    <property type="project" value="InterPro"/>
</dbReference>
<protein>
    <submittedName>
        <fullName evidence="9">Sodium/panthothenate symporter</fullName>
    </submittedName>
</protein>
<feature type="transmembrane region" description="Helical" evidence="8">
    <location>
        <begin position="194"/>
        <end position="214"/>
    </location>
</feature>
<dbReference type="PANTHER" id="PTHR48086">
    <property type="entry name" value="SODIUM/PROLINE SYMPORTER-RELATED"/>
    <property type="match status" value="1"/>
</dbReference>
<name>A0A151A9K9_9EURY</name>
<feature type="transmembrane region" description="Helical" evidence="8">
    <location>
        <begin position="167"/>
        <end position="187"/>
    </location>
</feature>
<keyword evidence="10" id="KW-1185">Reference proteome</keyword>
<feature type="transmembrane region" description="Helical" evidence="8">
    <location>
        <begin position="360"/>
        <end position="379"/>
    </location>
</feature>
<feature type="transmembrane region" description="Helical" evidence="8">
    <location>
        <begin position="418"/>
        <end position="437"/>
    </location>
</feature>
<evidence type="ECO:0000256" key="6">
    <source>
        <dbReference type="ARBA" id="ARBA00023136"/>
    </source>
</evidence>
<dbReference type="RefSeq" id="WP_066385803.1">
    <property type="nucleotide sequence ID" value="NZ_LTAZ01000017.1"/>
</dbReference>
<evidence type="ECO:0000256" key="3">
    <source>
        <dbReference type="ARBA" id="ARBA00022448"/>
    </source>
</evidence>
<feature type="transmembrane region" description="Helical" evidence="8">
    <location>
        <begin position="78"/>
        <end position="100"/>
    </location>
</feature>
<feature type="transmembrane region" description="Helical" evidence="8">
    <location>
        <begin position="46"/>
        <end position="66"/>
    </location>
</feature>